<accession>A0A2R5GQ99</accession>
<evidence type="ECO:0000313" key="2">
    <source>
        <dbReference type="Proteomes" id="UP000241890"/>
    </source>
</evidence>
<dbReference type="EMBL" id="BEYU01000139">
    <property type="protein sequence ID" value="GBG33030.1"/>
    <property type="molecule type" value="Genomic_DNA"/>
</dbReference>
<name>A0A2R5GQ99_9STRA</name>
<gene>
    <name evidence="1" type="ORF">FCC1311_092542</name>
</gene>
<sequence>MSLTAAQDEIRALVAKEVQAVELRIARRKRAAKVALETVNDGEQPRTLLAVLERLWRKGKTRGKGDPTQVILLPNGRKLAGSFHDAVLHKKALDRAKAMFALMDHTARIQALDLSRSSLPHPRDASASVSECLAPRKTTSKVCDSLILDGEELDSIRERWTRMTRANLESRAFQQIGYIPGLERVHLPFETGHVVLHQGQHFAHISFTQDLGNAPWLDFVMAENVSVSVEECVADGFVLRVRQELDEPVKVLWRALHTAWRRGKLGAGPSAATLVHAGIFVDYPMRPVHLLQENVDAAADQGTLESLLASAGLEEMLPFESPPFPAWQLHHEFHGYVACLVLDPGATMLRDDCWPRAKFLVREFLGNHGARVFGHGGRLVLISGEASFEISDFSEVDRLAEAQRWVASLCSLAASDSLEKSLTQIVCNGRVDFQAVHVLTNDPSFDAEILAGTIEVPVHHVRRTMVAITKASWSAVSASVQDEKSSDAAAQCSGMHRVLRLKEAALRELMTTHFRRDVKRSNIRLPGSDEDLTTSFLPLWSTAARAERWKEDVVAIGRAKEKSLLLLEANRQFMLEQAQQRLERHLSDRRKRFEADLQDFLHGVLVRDVERAARENGVSIMQIRGWNLQLQKWKFGLADFGVRRDRLEAQVMLLAMLDRVQGELMGEEQKTCLLQNHVEEDVHALVARDDKVLGAVPDDEVNPLKQQGLAQSKAAYRSWRQKVTSEMREEFELKAVAPTKTVNITLEPLDRLAQAALRELKLVEAFSKELARARRRVQRTSEASGPTLTLLRRAIEGAFQCIPGA</sequence>
<dbReference type="InParanoid" id="A0A2R5GQ99"/>
<reference evidence="1 2" key="1">
    <citation type="submission" date="2017-12" db="EMBL/GenBank/DDBJ databases">
        <title>Sequencing, de novo assembly and annotation of complete genome of a new Thraustochytrid species, strain FCC1311.</title>
        <authorList>
            <person name="Sedici K."/>
            <person name="Godart F."/>
            <person name="Aiese Cigliano R."/>
            <person name="Sanseverino W."/>
            <person name="Barakat M."/>
            <person name="Ortet P."/>
            <person name="Marechal E."/>
            <person name="Cagnac O."/>
            <person name="Amato A."/>
        </authorList>
    </citation>
    <scope>NUCLEOTIDE SEQUENCE [LARGE SCALE GENOMIC DNA]</scope>
</reference>
<keyword evidence="2" id="KW-1185">Reference proteome</keyword>
<proteinExistence type="predicted"/>
<organism evidence="1 2">
    <name type="scientific">Hondaea fermentalgiana</name>
    <dbReference type="NCBI Taxonomy" id="2315210"/>
    <lineage>
        <taxon>Eukaryota</taxon>
        <taxon>Sar</taxon>
        <taxon>Stramenopiles</taxon>
        <taxon>Bigyra</taxon>
        <taxon>Labyrinthulomycetes</taxon>
        <taxon>Thraustochytrida</taxon>
        <taxon>Thraustochytriidae</taxon>
        <taxon>Hondaea</taxon>
    </lineage>
</organism>
<evidence type="ECO:0000313" key="1">
    <source>
        <dbReference type="EMBL" id="GBG33030.1"/>
    </source>
</evidence>
<dbReference type="Proteomes" id="UP000241890">
    <property type="component" value="Unassembled WGS sequence"/>
</dbReference>
<dbReference type="AlphaFoldDB" id="A0A2R5GQ99"/>
<protein>
    <submittedName>
        <fullName evidence="1">Uncharacterized protein</fullName>
    </submittedName>
</protein>
<comment type="caution">
    <text evidence="1">The sequence shown here is derived from an EMBL/GenBank/DDBJ whole genome shotgun (WGS) entry which is preliminary data.</text>
</comment>